<feature type="compositionally biased region" description="Low complexity" evidence="1">
    <location>
        <begin position="18"/>
        <end position="27"/>
    </location>
</feature>
<evidence type="ECO:0000313" key="3">
    <source>
        <dbReference type="EMBL" id="KAE9034450.1"/>
    </source>
</evidence>
<evidence type="ECO:0000256" key="1">
    <source>
        <dbReference type="SAM" id="MobiDB-lite"/>
    </source>
</evidence>
<keyword evidence="6" id="KW-1185">Reference proteome</keyword>
<dbReference type="EMBL" id="QXFT01000537">
    <property type="protein sequence ID" value="KAE9341317.1"/>
    <property type="molecule type" value="Genomic_DNA"/>
</dbReference>
<evidence type="ECO:0000313" key="7">
    <source>
        <dbReference type="Proteomes" id="UP000435112"/>
    </source>
</evidence>
<name>A0A6A3MNH6_9STRA</name>
<accession>A0A6A3MNH6</accession>
<sequence length="104" mass="10756">MTQQRASSVARDERAGRRAAPTEAEAAMAREEEAAAAARDAAKRVQLVLTGNDGNAVVTSANVRLASGNIPRTGRDGDAGDGAVLVRAAEMTSVGTSLQHQRGR</sequence>
<dbReference type="Proteomes" id="UP000435112">
    <property type="component" value="Unassembled WGS sequence"/>
</dbReference>
<comment type="caution">
    <text evidence="3">The sequence shown here is derived from an EMBL/GenBank/DDBJ whole genome shotgun (WGS) entry which is preliminary data.</text>
</comment>
<protein>
    <submittedName>
        <fullName evidence="3">Uncharacterized protein</fullName>
    </submittedName>
</protein>
<dbReference type="EMBL" id="QXFU01000536">
    <property type="protein sequence ID" value="KAE9030672.1"/>
    <property type="molecule type" value="Genomic_DNA"/>
</dbReference>
<gene>
    <name evidence="3" type="ORF">PR001_g9727</name>
    <name evidence="2" type="ORF">PR002_g9827</name>
    <name evidence="4" type="ORF">PR003_g10051</name>
</gene>
<evidence type="ECO:0000313" key="2">
    <source>
        <dbReference type="EMBL" id="KAE9030672.1"/>
    </source>
</evidence>
<dbReference type="AlphaFoldDB" id="A0A6A3MNH6"/>
<evidence type="ECO:0000313" key="6">
    <source>
        <dbReference type="Proteomes" id="UP000434957"/>
    </source>
</evidence>
<evidence type="ECO:0000313" key="5">
    <source>
        <dbReference type="Proteomes" id="UP000429607"/>
    </source>
</evidence>
<feature type="region of interest" description="Disordered" evidence="1">
    <location>
        <begin position="1"/>
        <end position="32"/>
    </location>
</feature>
<proteinExistence type="predicted"/>
<dbReference type="EMBL" id="QXFV01000548">
    <property type="protein sequence ID" value="KAE9034450.1"/>
    <property type="molecule type" value="Genomic_DNA"/>
</dbReference>
<organism evidence="3 5">
    <name type="scientific">Phytophthora rubi</name>
    <dbReference type="NCBI Taxonomy" id="129364"/>
    <lineage>
        <taxon>Eukaryota</taxon>
        <taxon>Sar</taxon>
        <taxon>Stramenopiles</taxon>
        <taxon>Oomycota</taxon>
        <taxon>Peronosporomycetes</taxon>
        <taxon>Peronosporales</taxon>
        <taxon>Peronosporaceae</taxon>
        <taxon>Phytophthora</taxon>
    </lineage>
</organism>
<evidence type="ECO:0000313" key="4">
    <source>
        <dbReference type="EMBL" id="KAE9341317.1"/>
    </source>
</evidence>
<dbReference type="Proteomes" id="UP000429607">
    <property type="component" value="Unassembled WGS sequence"/>
</dbReference>
<dbReference type="Proteomes" id="UP000434957">
    <property type="component" value="Unassembled WGS sequence"/>
</dbReference>
<reference evidence="5 7" key="1">
    <citation type="submission" date="2018-09" db="EMBL/GenBank/DDBJ databases">
        <title>Genomic investigation of the strawberry pathogen Phytophthora fragariae indicates pathogenicity is determined by transcriptional variation in three key races.</title>
        <authorList>
            <person name="Adams T.M."/>
            <person name="Armitage A.D."/>
            <person name="Sobczyk M.K."/>
            <person name="Bates H.J."/>
            <person name="Dunwell J.M."/>
            <person name="Nellist C.F."/>
            <person name="Harrison R.J."/>
        </authorList>
    </citation>
    <scope>NUCLEOTIDE SEQUENCE [LARGE SCALE GENOMIC DNA]</scope>
    <source>
        <strain evidence="3 5">SCRP249</strain>
        <strain evidence="2 7">SCRP324</strain>
        <strain evidence="4 6">SCRP333</strain>
    </source>
</reference>